<name>A0A915HIP0_ROMCU</name>
<evidence type="ECO:0000259" key="2">
    <source>
        <dbReference type="PROSITE" id="PS51112"/>
    </source>
</evidence>
<organism evidence="3 4">
    <name type="scientific">Romanomermis culicivorax</name>
    <name type="common">Nematode worm</name>
    <dbReference type="NCBI Taxonomy" id="13658"/>
    <lineage>
        <taxon>Eukaryota</taxon>
        <taxon>Metazoa</taxon>
        <taxon>Ecdysozoa</taxon>
        <taxon>Nematoda</taxon>
        <taxon>Enoplea</taxon>
        <taxon>Dorylaimia</taxon>
        <taxon>Mermithida</taxon>
        <taxon>Mermithoidea</taxon>
        <taxon>Mermithidae</taxon>
        <taxon>Romanomermis</taxon>
    </lineage>
</organism>
<dbReference type="Gene3D" id="3.30.700.20">
    <property type="entry name" value="Hypothetical protein ph0010, domain 1"/>
    <property type="match status" value="1"/>
</dbReference>
<dbReference type="InterPro" id="IPR036071">
    <property type="entry name" value="AMMECR1_dom_sf"/>
</dbReference>
<protein>
    <submittedName>
        <fullName evidence="4">AMMECR1 domain-containing protein</fullName>
    </submittedName>
</protein>
<dbReference type="FunFam" id="3.30.700.20:FF:000001">
    <property type="entry name" value="AMME syndrome candidate gene 1"/>
    <property type="match status" value="1"/>
</dbReference>
<feature type="compositionally biased region" description="Polar residues" evidence="1">
    <location>
        <begin position="339"/>
        <end position="348"/>
    </location>
</feature>
<keyword evidence="3" id="KW-1185">Reference proteome</keyword>
<reference evidence="4" key="1">
    <citation type="submission" date="2022-11" db="UniProtKB">
        <authorList>
            <consortium name="WormBaseParasite"/>
        </authorList>
    </citation>
    <scope>IDENTIFICATION</scope>
</reference>
<feature type="compositionally biased region" description="Low complexity" evidence="1">
    <location>
        <begin position="300"/>
        <end position="316"/>
    </location>
</feature>
<dbReference type="InterPro" id="IPR027485">
    <property type="entry name" value="AMMECR1_N"/>
</dbReference>
<evidence type="ECO:0000256" key="1">
    <source>
        <dbReference type="SAM" id="MobiDB-lite"/>
    </source>
</evidence>
<evidence type="ECO:0000313" key="4">
    <source>
        <dbReference type="WBParaSite" id="nRc.2.0.1.t01513-RA"/>
    </source>
</evidence>
<dbReference type="InterPro" id="IPR002733">
    <property type="entry name" value="AMMECR1_domain"/>
</dbReference>
<dbReference type="SUPFAM" id="SSF143447">
    <property type="entry name" value="AMMECR1-like"/>
    <property type="match status" value="1"/>
</dbReference>
<sequence length="348" mass="38116">MMSAGCCGTKKQKLTCNGMSSKCSSSDDYATKSNSSCNGFATSCDDKNCHSINGGCGGGGDCTLNGCRFGMLMTTKCDGQKPMKFASIDMVVFCFDVLHSYLHNYDPPKNPTFPNDQFPLFVTWKMGKEKKLRGCIGTFTSTSLHQGLREYAITSACKDSRFDPITADDFSRLHCSISLLLNFEVADHYLDWQIGVHGIRIEFSNEKGSKKAATYLPEVSIEQGWDHIQTIDSLLRKGGYKGTITPDVRTSVCLVRFQSEKIGVSHAEYLQFKKLGVLPNIYQTNSTTICNGCSSSGSSTATPSSSSSANDSGCDSQFTNHNSSSQPSIRNGYHFFGRRNQNQQQSNV</sequence>
<dbReference type="OMA" id="TTICNGC"/>
<dbReference type="PANTHER" id="PTHR13016">
    <property type="entry name" value="AMMECR1 HOMOLOG"/>
    <property type="match status" value="1"/>
</dbReference>
<evidence type="ECO:0000313" key="3">
    <source>
        <dbReference type="Proteomes" id="UP000887565"/>
    </source>
</evidence>
<dbReference type="Proteomes" id="UP000887565">
    <property type="component" value="Unplaced"/>
</dbReference>
<dbReference type="AlphaFoldDB" id="A0A915HIP0"/>
<accession>A0A915HIP0</accession>
<feature type="compositionally biased region" description="Polar residues" evidence="1">
    <location>
        <begin position="317"/>
        <end position="329"/>
    </location>
</feature>
<dbReference type="PANTHER" id="PTHR13016:SF0">
    <property type="entry name" value="AMME SYNDROME CANDIDATE GENE 1 PROTEIN"/>
    <property type="match status" value="1"/>
</dbReference>
<proteinExistence type="predicted"/>
<dbReference type="WBParaSite" id="nRc.2.0.1.t01513-RA">
    <property type="protein sequence ID" value="nRc.2.0.1.t01513-RA"/>
    <property type="gene ID" value="nRc.2.0.1.g01513"/>
</dbReference>
<dbReference type="Pfam" id="PF01871">
    <property type="entry name" value="AMMECR1"/>
    <property type="match status" value="1"/>
</dbReference>
<feature type="region of interest" description="Disordered" evidence="1">
    <location>
        <begin position="300"/>
        <end position="348"/>
    </location>
</feature>
<dbReference type="NCBIfam" id="TIGR00296">
    <property type="entry name" value="TIGR00296 family protein"/>
    <property type="match status" value="1"/>
</dbReference>
<feature type="domain" description="AMMECR1" evidence="2">
    <location>
        <begin position="79"/>
        <end position="273"/>
    </location>
</feature>
<dbReference type="InterPro" id="IPR023473">
    <property type="entry name" value="AMMECR1"/>
</dbReference>
<dbReference type="PROSITE" id="PS51112">
    <property type="entry name" value="AMMECR1"/>
    <property type="match status" value="1"/>
</dbReference>